<dbReference type="RefSeq" id="WP_091273394.1">
    <property type="nucleotide sequence ID" value="NZ_FAOZ01000004.1"/>
</dbReference>
<feature type="compositionally biased region" description="Basic and acidic residues" evidence="1">
    <location>
        <begin position="301"/>
        <end position="314"/>
    </location>
</feature>
<accession>A0A0S4QL01</accession>
<keyword evidence="4" id="KW-1185">Reference proteome</keyword>
<reference evidence="4" key="1">
    <citation type="submission" date="2015-11" db="EMBL/GenBank/DDBJ databases">
        <authorList>
            <person name="Varghese N."/>
        </authorList>
    </citation>
    <scope>NUCLEOTIDE SEQUENCE [LARGE SCALE GENOMIC DNA]</scope>
    <source>
        <strain evidence="4">DSM 45899</strain>
    </source>
</reference>
<keyword evidence="3" id="KW-0808">Transferase</keyword>
<dbReference type="GO" id="GO:0005840">
    <property type="term" value="C:ribosome"/>
    <property type="evidence" value="ECO:0007669"/>
    <property type="project" value="UniProtKB-KW"/>
</dbReference>
<evidence type="ECO:0000259" key="2">
    <source>
        <dbReference type="PROSITE" id="PS51664"/>
    </source>
</evidence>
<dbReference type="PROSITE" id="PS51664">
    <property type="entry name" value="YCAO"/>
    <property type="match status" value="1"/>
</dbReference>
<dbReference type="Gene3D" id="3.30.1330.230">
    <property type="match status" value="1"/>
</dbReference>
<name>A0A0S4QL01_9ACTN</name>
<keyword evidence="3" id="KW-0689">Ribosomal protein</keyword>
<keyword evidence="3" id="KW-0687">Ribonucleoprotein</keyword>
<feature type="domain" description="YcaO" evidence="2">
    <location>
        <begin position="59"/>
        <end position="461"/>
    </location>
</feature>
<protein>
    <submittedName>
        <fullName evidence="3">Ribosomal protein S12 methylthiotransferase accessory factor</fullName>
    </submittedName>
</protein>
<dbReference type="Pfam" id="PF02624">
    <property type="entry name" value="YcaO"/>
    <property type="match status" value="1"/>
</dbReference>
<sequence length="461" mass="48984">MIDARATLERAAGIARGTTMIPPAADQPLWTVAVDIGGLDATGHRGLESDDYPLHLVGAAGLRPGDALLRGAGEAVERFALRPPAGPGQTFEAGQTVEAGQAEGRPLPFADPRVALGSPAADPTALRWMTGRDLVSGEPVAVPTALVDYPAADTASLRWFDPTPSGTAAGAGAEMALRNALHEIVERDAVMVAWAAQLRLERVELAGLVNATTTRPAAVRELGRLARVADELGLSVSFGAIPTALRGVECVVAVLVDRGSRRPLAAVGSRASTCRADAALGAFRETFQVREVLRGVCGWYPDERENPENPEHRGGRGPGDDLTASLPPVSCDLDRARLWTTPEAVDAVERWTESFLEGQRGRVPRESSDATAASVAELVEDLAQDGGRPTVVDLTDRLPAPIRAMGWHAVKVIPVGLHALRMDERHEFTWLRGRIDDAPDRLAVPGGVPDRTIHPFPHPLI</sequence>
<dbReference type="AlphaFoldDB" id="A0A0S4QL01"/>
<dbReference type="Proteomes" id="UP000198802">
    <property type="component" value="Unassembled WGS sequence"/>
</dbReference>
<dbReference type="PANTHER" id="PTHR37809">
    <property type="entry name" value="RIBOSOMAL PROTEIN S12 METHYLTHIOTRANSFERASE ACCESSORY FACTOR YCAO"/>
    <property type="match status" value="1"/>
</dbReference>
<dbReference type="GO" id="GO:0016740">
    <property type="term" value="F:transferase activity"/>
    <property type="evidence" value="ECO:0007669"/>
    <property type="project" value="UniProtKB-KW"/>
</dbReference>
<evidence type="ECO:0000313" key="4">
    <source>
        <dbReference type="Proteomes" id="UP000198802"/>
    </source>
</evidence>
<feature type="region of interest" description="Disordered" evidence="1">
    <location>
        <begin position="301"/>
        <end position="325"/>
    </location>
</feature>
<evidence type="ECO:0000313" key="3">
    <source>
        <dbReference type="EMBL" id="CUU55194.1"/>
    </source>
</evidence>
<gene>
    <name evidence="3" type="ORF">Ga0074812_104275</name>
</gene>
<dbReference type="PANTHER" id="PTHR37809:SF1">
    <property type="entry name" value="RIBOSOMAL PROTEIN S12 METHYLTHIOTRANSFERASE ACCESSORY FACTOR YCAO"/>
    <property type="match status" value="1"/>
</dbReference>
<evidence type="ECO:0000256" key="1">
    <source>
        <dbReference type="SAM" id="MobiDB-lite"/>
    </source>
</evidence>
<dbReference type="EMBL" id="FAOZ01000004">
    <property type="protein sequence ID" value="CUU55194.1"/>
    <property type="molecule type" value="Genomic_DNA"/>
</dbReference>
<organism evidence="3 4">
    <name type="scientific">Parafrankia irregularis</name>
    <dbReference type="NCBI Taxonomy" id="795642"/>
    <lineage>
        <taxon>Bacteria</taxon>
        <taxon>Bacillati</taxon>
        <taxon>Actinomycetota</taxon>
        <taxon>Actinomycetes</taxon>
        <taxon>Frankiales</taxon>
        <taxon>Frankiaceae</taxon>
        <taxon>Parafrankia</taxon>
    </lineage>
</organism>
<proteinExistence type="predicted"/>
<dbReference type="InterPro" id="IPR003776">
    <property type="entry name" value="YcaO-like_dom"/>
</dbReference>